<evidence type="ECO:0000313" key="1">
    <source>
        <dbReference type="EMBL" id="PSS01473.1"/>
    </source>
</evidence>
<dbReference type="PANTHER" id="PTHR35726">
    <property type="entry name" value="GLUTAMIC ACID-RICH PROTEIN-LIKE"/>
    <property type="match status" value="1"/>
</dbReference>
<comment type="caution">
    <text evidence="1">The sequence shown here is derived from an EMBL/GenBank/DDBJ whole genome shotgun (WGS) entry which is preliminary data.</text>
</comment>
<keyword evidence="2" id="KW-1185">Reference proteome</keyword>
<dbReference type="InParanoid" id="A0A2R6Q3P3"/>
<dbReference type="OMA" id="RAINMED"/>
<sequence>MDWKYSNDVSSFFLFEASGDSEGDNFTHLGDSALYLQDLFSTCHGVAIACDDDNNDDAESCSYDSVDRIGFHDEIKSTFDAQVIFSDTRVTDDDIGEHDHLKCDFSCTCFEILAREEREEEARGGVHGSKENVVDEVERNRLFWETCLEVGLPMDYSH</sequence>
<dbReference type="Proteomes" id="UP000241394">
    <property type="component" value="Chromosome LG20"/>
</dbReference>
<reference evidence="1 2" key="1">
    <citation type="submission" date="2017-07" db="EMBL/GenBank/DDBJ databases">
        <title>An improved, manually edited Actinidia chinensis var. chinensis (kiwifruit) genome highlights the challenges associated with draft genomes and gene prediction in plants.</title>
        <authorList>
            <person name="Pilkington S."/>
            <person name="Crowhurst R."/>
            <person name="Hilario E."/>
            <person name="Nardozza S."/>
            <person name="Fraser L."/>
            <person name="Peng Y."/>
            <person name="Gunaseelan K."/>
            <person name="Simpson R."/>
            <person name="Tahir J."/>
            <person name="Deroles S."/>
            <person name="Templeton K."/>
            <person name="Luo Z."/>
            <person name="Davy M."/>
            <person name="Cheng C."/>
            <person name="Mcneilage M."/>
            <person name="Scaglione D."/>
            <person name="Liu Y."/>
            <person name="Zhang Q."/>
            <person name="Datson P."/>
            <person name="De Silva N."/>
            <person name="Gardiner S."/>
            <person name="Bassett H."/>
            <person name="Chagne D."/>
            <person name="Mccallum J."/>
            <person name="Dzierzon H."/>
            <person name="Deng C."/>
            <person name="Wang Y.-Y."/>
            <person name="Barron N."/>
            <person name="Manako K."/>
            <person name="Bowen J."/>
            <person name="Foster T."/>
            <person name="Erridge Z."/>
            <person name="Tiffin H."/>
            <person name="Waite C."/>
            <person name="Davies K."/>
            <person name="Grierson E."/>
            <person name="Laing W."/>
            <person name="Kirk R."/>
            <person name="Chen X."/>
            <person name="Wood M."/>
            <person name="Montefiori M."/>
            <person name="Brummell D."/>
            <person name="Schwinn K."/>
            <person name="Catanach A."/>
            <person name="Fullerton C."/>
            <person name="Li D."/>
            <person name="Meiyalaghan S."/>
            <person name="Nieuwenhuizen N."/>
            <person name="Read N."/>
            <person name="Prakash R."/>
            <person name="Hunter D."/>
            <person name="Zhang H."/>
            <person name="Mckenzie M."/>
            <person name="Knabel M."/>
            <person name="Harris A."/>
            <person name="Allan A."/>
            <person name="Chen A."/>
            <person name="Janssen B."/>
            <person name="Plunkett B."/>
            <person name="Dwamena C."/>
            <person name="Voogd C."/>
            <person name="Leif D."/>
            <person name="Lafferty D."/>
            <person name="Souleyre E."/>
            <person name="Varkonyi-Gasic E."/>
            <person name="Gambi F."/>
            <person name="Hanley J."/>
            <person name="Yao J.-L."/>
            <person name="Cheung J."/>
            <person name="David K."/>
            <person name="Warren B."/>
            <person name="Marsh K."/>
            <person name="Snowden K."/>
            <person name="Lin-Wang K."/>
            <person name="Brian L."/>
            <person name="Martinez-Sanchez M."/>
            <person name="Wang M."/>
            <person name="Ileperuma N."/>
            <person name="Macnee N."/>
            <person name="Campin R."/>
            <person name="Mcatee P."/>
            <person name="Drummond R."/>
            <person name="Espley R."/>
            <person name="Ireland H."/>
            <person name="Wu R."/>
            <person name="Atkinson R."/>
            <person name="Karunairetnam S."/>
            <person name="Bulley S."/>
            <person name="Chunkath S."/>
            <person name="Hanley Z."/>
            <person name="Storey R."/>
            <person name="Thrimawithana A."/>
            <person name="Thomson S."/>
            <person name="David C."/>
            <person name="Testolin R."/>
        </authorList>
    </citation>
    <scope>NUCLEOTIDE SEQUENCE [LARGE SCALE GENOMIC DNA]</scope>
    <source>
        <strain evidence="2">cv. Red5</strain>
        <tissue evidence="1">Young leaf</tissue>
    </source>
</reference>
<evidence type="ECO:0000313" key="2">
    <source>
        <dbReference type="Proteomes" id="UP000241394"/>
    </source>
</evidence>
<name>A0A2R6Q3P3_ACTCC</name>
<protein>
    <submittedName>
        <fullName evidence="1">Glycerol-3-phosphate acyltransferase</fullName>
    </submittedName>
</protein>
<reference evidence="2" key="2">
    <citation type="journal article" date="2018" name="BMC Genomics">
        <title>A manually annotated Actinidia chinensis var. chinensis (kiwifruit) genome highlights the challenges associated with draft genomes and gene prediction in plants.</title>
        <authorList>
            <person name="Pilkington S.M."/>
            <person name="Crowhurst R."/>
            <person name="Hilario E."/>
            <person name="Nardozza S."/>
            <person name="Fraser L."/>
            <person name="Peng Y."/>
            <person name="Gunaseelan K."/>
            <person name="Simpson R."/>
            <person name="Tahir J."/>
            <person name="Deroles S.C."/>
            <person name="Templeton K."/>
            <person name="Luo Z."/>
            <person name="Davy M."/>
            <person name="Cheng C."/>
            <person name="McNeilage M."/>
            <person name="Scaglione D."/>
            <person name="Liu Y."/>
            <person name="Zhang Q."/>
            <person name="Datson P."/>
            <person name="De Silva N."/>
            <person name="Gardiner S.E."/>
            <person name="Bassett H."/>
            <person name="Chagne D."/>
            <person name="McCallum J."/>
            <person name="Dzierzon H."/>
            <person name="Deng C."/>
            <person name="Wang Y.Y."/>
            <person name="Barron L."/>
            <person name="Manako K."/>
            <person name="Bowen J."/>
            <person name="Foster T.M."/>
            <person name="Erridge Z.A."/>
            <person name="Tiffin H."/>
            <person name="Waite C.N."/>
            <person name="Davies K.M."/>
            <person name="Grierson E.P."/>
            <person name="Laing W.A."/>
            <person name="Kirk R."/>
            <person name="Chen X."/>
            <person name="Wood M."/>
            <person name="Montefiori M."/>
            <person name="Brummell D.A."/>
            <person name="Schwinn K.E."/>
            <person name="Catanach A."/>
            <person name="Fullerton C."/>
            <person name="Li D."/>
            <person name="Meiyalaghan S."/>
            <person name="Nieuwenhuizen N."/>
            <person name="Read N."/>
            <person name="Prakash R."/>
            <person name="Hunter D."/>
            <person name="Zhang H."/>
            <person name="McKenzie M."/>
            <person name="Knabel M."/>
            <person name="Harris A."/>
            <person name="Allan A.C."/>
            <person name="Gleave A."/>
            <person name="Chen A."/>
            <person name="Janssen B.J."/>
            <person name="Plunkett B."/>
            <person name="Ampomah-Dwamena C."/>
            <person name="Voogd C."/>
            <person name="Leif D."/>
            <person name="Lafferty D."/>
            <person name="Souleyre E.J.F."/>
            <person name="Varkonyi-Gasic E."/>
            <person name="Gambi F."/>
            <person name="Hanley J."/>
            <person name="Yao J.L."/>
            <person name="Cheung J."/>
            <person name="David K.M."/>
            <person name="Warren B."/>
            <person name="Marsh K."/>
            <person name="Snowden K.C."/>
            <person name="Lin-Wang K."/>
            <person name="Brian L."/>
            <person name="Martinez-Sanchez M."/>
            <person name="Wang M."/>
            <person name="Ileperuma N."/>
            <person name="Macnee N."/>
            <person name="Campin R."/>
            <person name="McAtee P."/>
            <person name="Drummond R.S.M."/>
            <person name="Espley R.V."/>
            <person name="Ireland H.S."/>
            <person name="Wu R."/>
            <person name="Atkinson R.G."/>
            <person name="Karunairetnam S."/>
            <person name="Bulley S."/>
            <person name="Chunkath S."/>
            <person name="Hanley Z."/>
            <person name="Storey R."/>
            <person name="Thrimawithana A.H."/>
            <person name="Thomson S."/>
            <person name="David C."/>
            <person name="Testolin R."/>
            <person name="Huang H."/>
            <person name="Hellens R.P."/>
            <person name="Schaffer R.J."/>
        </authorList>
    </citation>
    <scope>NUCLEOTIDE SEQUENCE [LARGE SCALE GENOMIC DNA]</scope>
    <source>
        <strain evidence="2">cv. Red5</strain>
    </source>
</reference>
<gene>
    <name evidence="1" type="ORF">CEY00_Acc22830</name>
</gene>
<dbReference type="EMBL" id="NKQK01000020">
    <property type="protein sequence ID" value="PSS01473.1"/>
    <property type="molecule type" value="Genomic_DNA"/>
</dbReference>
<accession>A0A2R6Q3P3</accession>
<organism evidence="1 2">
    <name type="scientific">Actinidia chinensis var. chinensis</name>
    <name type="common">Chinese soft-hair kiwi</name>
    <dbReference type="NCBI Taxonomy" id="1590841"/>
    <lineage>
        <taxon>Eukaryota</taxon>
        <taxon>Viridiplantae</taxon>
        <taxon>Streptophyta</taxon>
        <taxon>Embryophyta</taxon>
        <taxon>Tracheophyta</taxon>
        <taxon>Spermatophyta</taxon>
        <taxon>Magnoliopsida</taxon>
        <taxon>eudicotyledons</taxon>
        <taxon>Gunneridae</taxon>
        <taxon>Pentapetalae</taxon>
        <taxon>asterids</taxon>
        <taxon>Ericales</taxon>
        <taxon>Actinidiaceae</taxon>
        <taxon>Actinidia</taxon>
    </lineage>
</organism>
<dbReference type="GO" id="GO:0016746">
    <property type="term" value="F:acyltransferase activity"/>
    <property type="evidence" value="ECO:0007669"/>
    <property type="project" value="UniProtKB-KW"/>
</dbReference>
<keyword evidence="1" id="KW-0012">Acyltransferase</keyword>
<dbReference type="OrthoDB" id="1077311at2759"/>
<dbReference type="PANTHER" id="PTHR35726:SF5">
    <property type="match status" value="1"/>
</dbReference>
<keyword evidence="1" id="KW-0808">Transferase</keyword>
<proteinExistence type="predicted"/>
<dbReference type="Gramene" id="PSS01473">
    <property type="protein sequence ID" value="PSS01473"/>
    <property type="gene ID" value="CEY00_Acc22830"/>
</dbReference>
<dbReference type="AlphaFoldDB" id="A0A2R6Q3P3"/>